<dbReference type="InterPro" id="IPR014722">
    <property type="entry name" value="Rib_uL2_dom2"/>
</dbReference>
<dbReference type="EMBL" id="CDMZ01004388">
    <property type="protein sequence ID" value="CEM49601.1"/>
    <property type="molecule type" value="Genomic_DNA"/>
</dbReference>
<dbReference type="PANTHER" id="PTHR30053">
    <property type="entry name" value="ELONGATION FACTOR P"/>
    <property type="match status" value="1"/>
</dbReference>
<evidence type="ECO:0000256" key="3">
    <source>
        <dbReference type="ARBA" id="ARBA00009479"/>
    </source>
</evidence>
<sequence>MRSLVLSLAAAGFADAFAPAGLRGLPSRLEAPSPSTALSVQTSDFKTGLTIEYDGKPCRIMSFQHCKQARGSAFTRTSMKNLLTGGTVENTFRSGENIDEAYIEQMEMMYLYDNGEEYVFQNTESWEEEGVPKEVLKENAVYLTDGSIMNVAKWNEKIIDVMIPNHLPMEVESVDDAPEGRATPGKKAAYMSTGLKVMVPPYIEQGEVILVDTKTGEFLKRAEKKD</sequence>
<dbReference type="SUPFAM" id="SSF50104">
    <property type="entry name" value="Translation proteins SH3-like domain"/>
    <property type="match status" value="1"/>
</dbReference>
<dbReference type="Gene3D" id="2.40.50.140">
    <property type="entry name" value="Nucleic acid-binding proteins"/>
    <property type="match status" value="2"/>
</dbReference>
<dbReference type="GO" id="GO:0003746">
    <property type="term" value="F:translation elongation factor activity"/>
    <property type="evidence" value="ECO:0007669"/>
    <property type="project" value="UniProtKB-KW"/>
</dbReference>
<dbReference type="InterPro" id="IPR001059">
    <property type="entry name" value="Transl_elong_P/YeiP_cen"/>
</dbReference>
<keyword evidence="7" id="KW-0732">Signal</keyword>
<evidence type="ECO:0000259" key="9">
    <source>
        <dbReference type="SMART" id="SM01185"/>
    </source>
</evidence>
<organism evidence="10">
    <name type="scientific">Chromera velia CCMP2878</name>
    <dbReference type="NCBI Taxonomy" id="1169474"/>
    <lineage>
        <taxon>Eukaryota</taxon>
        <taxon>Sar</taxon>
        <taxon>Alveolata</taxon>
        <taxon>Colpodellida</taxon>
        <taxon>Chromeraceae</taxon>
        <taxon>Chromera</taxon>
    </lineage>
</organism>
<evidence type="ECO:0000256" key="2">
    <source>
        <dbReference type="ARBA" id="ARBA00004815"/>
    </source>
</evidence>
<feature type="signal peptide" evidence="7">
    <location>
        <begin position="1"/>
        <end position="16"/>
    </location>
</feature>
<name>A0A0G4HYJ4_9ALVE</name>
<dbReference type="InterPro" id="IPR011768">
    <property type="entry name" value="Transl_elongation_fac_P"/>
</dbReference>
<comment type="similarity">
    <text evidence="3">Belongs to the elongation factor P family.</text>
</comment>
<protein>
    <recommendedName>
        <fullName evidence="11">Translation elongation factor P/YeiP central domain-containing protein</fullName>
    </recommendedName>
</protein>
<evidence type="ECO:0000256" key="6">
    <source>
        <dbReference type="ARBA" id="ARBA00022917"/>
    </source>
</evidence>
<reference evidence="10" key="1">
    <citation type="submission" date="2014-11" db="EMBL/GenBank/DDBJ databases">
        <authorList>
            <person name="Otto D Thomas"/>
            <person name="Naeem Raeece"/>
        </authorList>
    </citation>
    <scope>NUCLEOTIDE SEQUENCE</scope>
</reference>
<dbReference type="FunFam" id="2.30.30.30:FF:000003">
    <property type="entry name" value="Elongation factor P"/>
    <property type="match status" value="1"/>
</dbReference>
<dbReference type="Pfam" id="PF09285">
    <property type="entry name" value="Elong-fact-P_C"/>
    <property type="match status" value="1"/>
</dbReference>
<dbReference type="AlphaFoldDB" id="A0A0G4HYJ4"/>
<dbReference type="InterPro" id="IPR020599">
    <property type="entry name" value="Transl_elong_fac_P/YeiP"/>
</dbReference>
<comment type="pathway">
    <text evidence="2">Protein biosynthesis; polypeptide chain elongation.</text>
</comment>
<dbReference type="InterPro" id="IPR008991">
    <property type="entry name" value="Translation_prot_SH3-like_sf"/>
</dbReference>
<dbReference type="SMART" id="SM01185">
    <property type="entry name" value="EFP"/>
    <property type="match status" value="1"/>
</dbReference>
<evidence type="ECO:0008006" key="11">
    <source>
        <dbReference type="Google" id="ProtNLM"/>
    </source>
</evidence>
<dbReference type="FunFam" id="2.40.50.140:FF:000004">
    <property type="entry name" value="Elongation factor P"/>
    <property type="match status" value="1"/>
</dbReference>
<keyword evidence="5" id="KW-0251">Elongation factor</keyword>
<dbReference type="SMART" id="SM00841">
    <property type="entry name" value="Elong-fact-P_C"/>
    <property type="match status" value="1"/>
</dbReference>
<evidence type="ECO:0000256" key="1">
    <source>
        <dbReference type="ARBA" id="ARBA00004496"/>
    </source>
</evidence>
<dbReference type="InterPro" id="IPR015365">
    <property type="entry name" value="Elong-fact-P_C"/>
</dbReference>
<evidence type="ECO:0000313" key="10">
    <source>
        <dbReference type="EMBL" id="CEM49601.1"/>
    </source>
</evidence>
<dbReference type="Pfam" id="PF08207">
    <property type="entry name" value="EFP_N"/>
    <property type="match status" value="1"/>
</dbReference>
<dbReference type="PROSITE" id="PS01275">
    <property type="entry name" value="EFP"/>
    <property type="match status" value="1"/>
</dbReference>
<evidence type="ECO:0000259" key="8">
    <source>
        <dbReference type="SMART" id="SM00841"/>
    </source>
</evidence>
<dbReference type="InterPro" id="IPR013185">
    <property type="entry name" value="Transl_elong_KOW-like"/>
</dbReference>
<dbReference type="SUPFAM" id="SSF50249">
    <property type="entry name" value="Nucleic acid-binding proteins"/>
    <property type="match status" value="2"/>
</dbReference>
<dbReference type="InterPro" id="IPR012340">
    <property type="entry name" value="NA-bd_OB-fold"/>
</dbReference>
<evidence type="ECO:0000256" key="4">
    <source>
        <dbReference type="ARBA" id="ARBA00022490"/>
    </source>
</evidence>
<dbReference type="InterPro" id="IPR013852">
    <property type="entry name" value="Transl_elong_P/YeiP_CS"/>
</dbReference>
<dbReference type="NCBIfam" id="TIGR00038">
    <property type="entry name" value="efp"/>
    <property type="match status" value="1"/>
</dbReference>
<dbReference type="UniPathway" id="UPA00345"/>
<keyword evidence="6" id="KW-0648">Protein biosynthesis</keyword>
<dbReference type="PANTHER" id="PTHR30053:SF12">
    <property type="entry name" value="ELONGATION FACTOR P (EF-P) FAMILY PROTEIN"/>
    <property type="match status" value="1"/>
</dbReference>
<proteinExistence type="inferred from homology"/>
<comment type="subcellular location">
    <subcellularLocation>
        <location evidence="1">Cytoplasm</location>
    </subcellularLocation>
</comment>
<keyword evidence="4" id="KW-0963">Cytoplasm</keyword>
<dbReference type="PhylomeDB" id="A0A0G4HYJ4"/>
<evidence type="ECO:0000256" key="7">
    <source>
        <dbReference type="SAM" id="SignalP"/>
    </source>
</evidence>
<feature type="chain" id="PRO_5005192366" description="Translation elongation factor P/YeiP central domain-containing protein" evidence="7">
    <location>
        <begin position="17"/>
        <end position="226"/>
    </location>
</feature>
<dbReference type="NCBIfam" id="NF001810">
    <property type="entry name" value="PRK00529.1"/>
    <property type="match status" value="1"/>
</dbReference>
<feature type="domain" description="Elongation factor P C-terminal" evidence="8">
    <location>
        <begin position="167"/>
        <end position="221"/>
    </location>
</feature>
<dbReference type="Gene3D" id="2.30.30.30">
    <property type="match status" value="1"/>
</dbReference>
<dbReference type="GO" id="GO:0005829">
    <property type="term" value="C:cytosol"/>
    <property type="evidence" value="ECO:0007669"/>
    <property type="project" value="UniProtKB-ARBA"/>
</dbReference>
<dbReference type="CDD" id="cd04470">
    <property type="entry name" value="S1_EF-P_repeat_1"/>
    <property type="match status" value="1"/>
</dbReference>
<gene>
    <name evidence="10" type="ORF">Cvel_1528</name>
</gene>
<dbReference type="VEuPathDB" id="CryptoDB:Cvel_1528"/>
<dbReference type="HAMAP" id="MF_00141">
    <property type="entry name" value="EF_P"/>
    <property type="match status" value="1"/>
</dbReference>
<feature type="domain" description="Translation elongation factor P/YeiP central" evidence="9">
    <location>
        <begin position="105"/>
        <end position="159"/>
    </location>
</feature>
<evidence type="ECO:0000256" key="5">
    <source>
        <dbReference type="ARBA" id="ARBA00022768"/>
    </source>
</evidence>
<accession>A0A0G4HYJ4</accession>
<dbReference type="GO" id="GO:0043043">
    <property type="term" value="P:peptide biosynthetic process"/>
    <property type="evidence" value="ECO:0007669"/>
    <property type="project" value="InterPro"/>
</dbReference>
<dbReference type="Pfam" id="PF01132">
    <property type="entry name" value="EFP"/>
    <property type="match status" value="1"/>
</dbReference>
<dbReference type="PIRSF" id="PIRSF005901">
    <property type="entry name" value="EF-P"/>
    <property type="match status" value="1"/>
</dbReference>